<sequence length="76" mass="8361">MLNLWAALVAAGDLFEAVMKEVVEVAGLYGDYVYAVVIALPGDELIEQLNPERMQVESDTVAAAGRIMFFDLPERD</sequence>
<proteinExistence type="predicted"/>
<reference evidence="1 2" key="1">
    <citation type="submission" date="2020-04" db="EMBL/GenBank/DDBJ databases">
        <authorList>
            <person name="De Canck E."/>
        </authorList>
    </citation>
    <scope>NUCLEOTIDE SEQUENCE [LARGE SCALE GENOMIC DNA]</scope>
    <source>
        <strain evidence="1 2">LMG 28614</strain>
    </source>
</reference>
<name>A0A6S7AZS6_9BURK</name>
<dbReference type="AlphaFoldDB" id="A0A6S7AZS6"/>
<gene>
    <name evidence="1" type="ORF">LMG28614_01103</name>
</gene>
<dbReference type="EMBL" id="CADIKK010000004">
    <property type="protein sequence ID" value="CAB3780854.1"/>
    <property type="molecule type" value="Genomic_DNA"/>
</dbReference>
<evidence type="ECO:0000313" key="2">
    <source>
        <dbReference type="Proteomes" id="UP000494365"/>
    </source>
</evidence>
<dbReference type="RefSeq" id="WP_175148542.1">
    <property type="nucleotide sequence ID" value="NZ_CADIKK010000004.1"/>
</dbReference>
<protein>
    <submittedName>
        <fullName evidence="1">Uncharacterized protein</fullName>
    </submittedName>
</protein>
<organism evidence="1 2">
    <name type="scientific">Paraburkholderia ultramafica</name>
    <dbReference type="NCBI Taxonomy" id="1544867"/>
    <lineage>
        <taxon>Bacteria</taxon>
        <taxon>Pseudomonadati</taxon>
        <taxon>Pseudomonadota</taxon>
        <taxon>Betaproteobacteria</taxon>
        <taxon>Burkholderiales</taxon>
        <taxon>Burkholderiaceae</taxon>
        <taxon>Paraburkholderia</taxon>
    </lineage>
</organism>
<accession>A0A6S7AZS6</accession>
<dbReference type="Proteomes" id="UP000494365">
    <property type="component" value="Unassembled WGS sequence"/>
</dbReference>
<keyword evidence="2" id="KW-1185">Reference proteome</keyword>
<evidence type="ECO:0000313" key="1">
    <source>
        <dbReference type="EMBL" id="CAB3780854.1"/>
    </source>
</evidence>